<sequence>MTQTAKGAVRDASTSRVFRTVARSGFAVNGLLHILIGGIAIGVAFSGGGTGGSGGEADQSGALRQISSSPGGLIVLWIAVVGLFALGLWQLVQVVLLQDQDAKKKWGKRASELGKGVVYFAIGGTALTFALGGGSSSSDSSQSMSAQLLATPGGVFLLVAIGLAVFGAGVGFVVIGIRRTFRKNIRVPAGSAGRGVVILGVVGYVAKGIALAVVGVLFVVAAVNSNASQASGLDGALKSLADLPFGIAILVAVGVGLIAYGVFLIARARLAKLDK</sequence>
<feature type="transmembrane region" description="Helical" evidence="1">
    <location>
        <begin position="196"/>
        <end position="223"/>
    </location>
</feature>
<dbReference type="EMBL" id="JANLCK010000003">
    <property type="protein sequence ID" value="MCS5725836.1"/>
    <property type="molecule type" value="Genomic_DNA"/>
</dbReference>
<feature type="transmembrane region" description="Helical" evidence="1">
    <location>
        <begin position="243"/>
        <end position="266"/>
    </location>
</feature>
<feature type="transmembrane region" description="Helical" evidence="1">
    <location>
        <begin position="155"/>
        <end position="175"/>
    </location>
</feature>
<keyword evidence="1" id="KW-0472">Membrane</keyword>
<feature type="domain" description="DUF1206" evidence="2">
    <location>
        <begin position="202"/>
        <end position="270"/>
    </location>
</feature>
<evidence type="ECO:0000313" key="3">
    <source>
        <dbReference type="EMBL" id="MCS5725836.1"/>
    </source>
</evidence>
<accession>A0AA41XCR7</accession>
<reference evidence="3" key="1">
    <citation type="submission" date="2022-08" db="EMBL/GenBank/DDBJ databases">
        <authorList>
            <person name="Deng Y."/>
            <person name="Han X.-F."/>
            <person name="Zhang Y.-Q."/>
        </authorList>
    </citation>
    <scope>NUCLEOTIDE SEQUENCE</scope>
    <source>
        <strain evidence="3">CPCC 203407</strain>
    </source>
</reference>
<gene>
    <name evidence="3" type="ORF">N1028_07985</name>
</gene>
<evidence type="ECO:0000313" key="4">
    <source>
        <dbReference type="Proteomes" id="UP001165587"/>
    </source>
</evidence>
<evidence type="ECO:0000259" key="2">
    <source>
        <dbReference type="Pfam" id="PF06724"/>
    </source>
</evidence>
<dbReference type="AlphaFoldDB" id="A0AA41XCR7"/>
<keyword evidence="1" id="KW-0812">Transmembrane</keyword>
<protein>
    <submittedName>
        <fullName evidence="3">DUF1206 domain-containing protein</fullName>
    </submittedName>
</protein>
<dbReference type="Pfam" id="PF06724">
    <property type="entry name" value="DUF1206"/>
    <property type="match status" value="3"/>
</dbReference>
<feature type="domain" description="DUF1206" evidence="2">
    <location>
        <begin position="25"/>
        <end position="95"/>
    </location>
</feature>
<feature type="transmembrane region" description="Helical" evidence="1">
    <location>
        <begin position="26"/>
        <end position="45"/>
    </location>
</feature>
<keyword evidence="1" id="KW-1133">Transmembrane helix</keyword>
<organism evidence="3 4">
    <name type="scientific">Herbiconiux oxytropis</name>
    <dbReference type="NCBI Taxonomy" id="2970915"/>
    <lineage>
        <taxon>Bacteria</taxon>
        <taxon>Bacillati</taxon>
        <taxon>Actinomycetota</taxon>
        <taxon>Actinomycetes</taxon>
        <taxon>Micrococcales</taxon>
        <taxon>Microbacteriaceae</taxon>
        <taxon>Herbiconiux</taxon>
    </lineage>
</organism>
<feature type="transmembrane region" description="Helical" evidence="1">
    <location>
        <begin position="117"/>
        <end position="135"/>
    </location>
</feature>
<comment type="caution">
    <text evidence="3">The sequence shown here is derived from an EMBL/GenBank/DDBJ whole genome shotgun (WGS) entry which is preliminary data.</text>
</comment>
<dbReference type="InterPro" id="IPR009597">
    <property type="entry name" value="DUF1206"/>
</dbReference>
<evidence type="ECO:0000256" key="1">
    <source>
        <dbReference type="SAM" id="Phobius"/>
    </source>
</evidence>
<feature type="domain" description="DUF1206" evidence="2">
    <location>
        <begin position="114"/>
        <end position="178"/>
    </location>
</feature>
<proteinExistence type="predicted"/>
<dbReference type="RefSeq" id="WP_259526420.1">
    <property type="nucleotide sequence ID" value="NZ_JANLCK010000003.1"/>
</dbReference>
<name>A0AA41XCR7_9MICO</name>
<keyword evidence="4" id="KW-1185">Reference proteome</keyword>
<feature type="transmembrane region" description="Helical" evidence="1">
    <location>
        <begin position="74"/>
        <end position="97"/>
    </location>
</feature>
<dbReference type="Proteomes" id="UP001165587">
    <property type="component" value="Unassembled WGS sequence"/>
</dbReference>